<dbReference type="InterPro" id="IPR046539">
    <property type="entry name" value="DUF6604"/>
</dbReference>
<dbReference type="RefSeq" id="XP_062644418.1">
    <property type="nucleotide sequence ID" value="XM_062794884.1"/>
</dbReference>
<evidence type="ECO:0000313" key="4">
    <source>
        <dbReference type="Proteomes" id="UP001302602"/>
    </source>
</evidence>
<name>A0AAN6TTV8_9PEZI</name>
<comment type="caution">
    <text evidence="3">The sequence shown here is derived from an EMBL/GenBank/DDBJ whole genome shotgun (WGS) entry which is preliminary data.</text>
</comment>
<accession>A0AAN6TTV8</accession>
<feature type="region of interest" description="Disordered" evidence="1">
    <location>
        <begin position="251"/>
        <end position="303"/>
    </location>
</feature>
<proteinExistence type="predicted"/>
<feature type="region of interest" description="Disordered" evidence="1">
    <location>
        <begin position="793"/>
        <end position="823"/>
    </location>
</feature>
<dbReference type="PANTHER" id="PTHR38795:SF1">
    <property type="entry name" value="DUF6604 DOMAIN-CONTAINING PROTEIN"/>
    <property type="match status" value="1"/>
</dbReference>
<feature type="compositionally biased region" description="Basic residues" evidence="1">
    <location>
        <begin position="277"/>
        <end position="296"/>
    </location>
</feature>
<feature type="domain" description="DUF6604" evidence="2">
    <location>
        <begin position="79"/>
        <end position="386"/>
    </location>
</feature>
<gene>
    <name evidence="3" type="ORF">N657DRAFT_658309</name>
</gene>
<dbReference type="PANTHER" id="PTHR38795">
    <property type="entry name" value="DUF6604 DOMAIN-CONTAINING PROTEIN"/>
    <property type="match status" value="1"/>
</dbReference>
<reference evidence="3" key="2">
    <citation type="submission" date="2023-05" db="EMBL/GenBank/DDBJ databases">
        <authorList>
            <consortium name="Lawrence Berkeley National Laboratory"/>
            <person name="Steindorff A."/>
            <person name="Hensen N."/>
            <person name="Bonometti L."/>
            <person name="Westerberg I."/>
            <person name="Brannstrom I.O."/>
            <person name="Guillou S."/>
            <person name="Cros-Aarteil S."/>
            <person name="Calhoun S."/>
            <person name="Haridas S."/>
            <person name="Kuo A."/>
            <person name="Mondo S."/>
            <person name="Pangilinan J."/>
            <person name="Riley R."/>
            <person name="Labutti K."/>
            <person name="Andreopoulos B."/>
            <person name="Lipzen A."/>
            <person name="Chen C."/>
            <person name="Yanf M."/>
            <person name="Daum C."/>
            <person name="Ng V."/>
            <person name="Clum A."/>
            <person name="Ohm R."/>
            <person name="Martin F."/>
            <person name="Silar P."/>
            <person name="Natvig D."/>
            <person name="Lalanne C."/>
            <person name="Gautier V."/>
            <person name="Ament-Velasquez S.L."/>
            <person name="Kruys A."/>
            <person name="Hutchinson M.I."/>
            <person name="Powell A.J."/>
            <person name="Barry K."/>
            <person name="Miller A.N."/>
            <person name="Grigoriev I.V."/>
            <person name="Debuchy R."/>
            <person name="Gladieux P."/>
            <person name="Thoren M.H."/>
            <person name="Johannesson H."/>
        </authorList>
    </citation>
    <scope>NUCLEOTIDE SEQUENCE</scope>
    <source>
        <strain evidence="3">CBS 731.68</strain>
    </source>
</reference>
<sequence>MFRFVICPDLDSGSAPIRRTEAMSSTKDDVKPLHPRKVSGVATGTPDSISRRRTRPKLDSGLLTRCSAPFRQQRRLELGQAKFMSWLKQTAEKLTTRKNEPETQASNAPVVAPQQSRREKKKAAIDPCAGAASDKFVDWTQLEVSAHRIADNANPEDVPDSAINILHDVVNLRKKSFRFFTSAANHSKDEKLEQSNANHAQPVNVLERVLARLKILVKRGKTRERTDEPKDGSRVTTADLRNLFAYLEVETAPDAADDTPDRELETDLPPDDDAKAHQKAGRRKGGKKTVKPKKPQRRAERAVAKTSGGIPWIDKFRFGLPGEDDDEEDELDLYMMVHCFFEDFNTIRNHVAELWRDYWYDRPVPLVTLAVVTNAFKLFHQLGYDIAKELRPNSPSLARYDFMMSVLFYHYGIDHIDYDSYDQSDKKEADERIWEDEADWLALPSYFELEHVLMMIIQGKTPMLAPSQRKPTTKTFQSSATNQIVLESAHLKVLRHNRQESPVLPSECHLLSDFQAFLRRKDHDSALIFSLHLWVATAGKLKQALENHNRSKYCKDYDFKRIWLGRLWEAKHFMAENFMWEDKKARFRQHEPVCAGLLDLRARLVYSELYVDTCAEDCRFRRGLQPSQGSVAIIHNFAASTGDETVKEKRAEGMDSDKKSIPKIALRAQLSQIKHSERGVDRLRALMDPSESDAQDGHGNGDVTLVKRENGLTKTRKTELEKERKAKLSQFSPIDMLQMLDKTFRLFDESAFLLALVVGAFGDRMWDRLGPPPCCLQFLDCLPSVLGQDLASSGLGKADRDHPGSCRGLQELQPKKGRVRSVP</sequence>
<evidence type="ECO:0000256" key="1">
    <source>
        <dbReference type="SAM" id="MobiDB-lite"/>
    </source>
</evidence>
<dbReference type="Pfam" id="PF20253">
    <property type="entry name" value="DUF6604"/>
    <property type="match status" value="1"/>
</dbReference>
<evidence type="ECO:0000259" key="2">
    <source>
        <dbReference type="Pfam" id="PF20253"/>
    </source>
</evidence>
<dbReference type="AlphaFoldDB" id="A0AAN6TTV8"/>
<evidence type="ECO:0000313" key="3">
    <source>
        <dbReference type="EMBL" id="KAK4120647.1"/>
    </source>
</evidence>
<protein>
    <recommendedName>
        <fullName evidence="2">DUF6604 domain-containing protein</fullName>
    </recommendedName>
</protein>
<dbReference type="Proteomes" id="UP001302602">
    <property type="component" value="Unassembled WGS sequence"/>
</dbReference>
<organism evidence="3 4">
    <name type="scientific">Parathielavia appendiculata</name>
    <dbReference type="NCBI Taxonomy" id="2587402"/>
    <lineage>
        <taxon>Eukaryota</taxon>
        <taxon>Fungi</taxon>
        <taxon>Dikarya</taxon>
        <taxon>Ascomycota</taxon>
        <taxon>Pezizomycotina</taxon>
        <taxon>Sordariomycetes</taxon>
        <taxon>Sordariomycetidae</taxon>
        <taxon>Sordariales</taxon>
        <taxon>Chaetomiaceae</taxon>
        <taxon>Parathielavia</taxon>
    </lineage>
</organism>
<feature type="region of interest" description="Disordered" evidence="1">
    <location>
        <begin position="15"/>
        <end position="58"/>
    </location>
</feature>
<reference evidence="3" key="1">
    <citation type="journal article" date="2023" name="Mol. Phylogenet. Evol.">
        <title>Genome-scale phylogeny and comparative genomics of the fungal order Sordariales.</title>
        <authorList>
            <person name="Hensen N."/>
            <person name="Bonometti L."/>
            <person name="Westerberg I."/>
            <person name="Brannstrom I.O."/>
            <person name="Guillou S."/>
            <person name="Cros-Aarteil S."/>
            <person name="Calhoun S."/>
            <person name="Haridas S."/>
            <person name="Kuo A."/>
            <person name="Mondo S."/>
            <person name="Pangilinan J."/>
            <person name="Riley R."/>
            <person name="LaButti K."/>
            <person name="Andreopoulos B."/>
            <person name="Lipzen A."/>
            <person name="Chen C."/>
            <person name="Yan M."/>
            <person name="Daum C."/>
            <person name="Ng V."/>
            <person name="Clum A."/>
            <person name="Steindorff A."/>
            <person name="Ohm R.A."/>
            <person name="Martin F."/>
            <person name="Silar P."/>
            <person name="Natvig D.O."/>
            <person name="Lalanne C."/>
            <person name="Gautier V."/>
            <person name="Ament-Velasquez S.L."/>
            <person name="Kruys A."/>
            <person name="Hutchinson M.I."/>
            <person name="Powell A.J."/>
            <person name="Barry K."/>
            <person name="Miller A.N."/>
            <person name="Grigoriev I.V."/>
            <person name="Debuchy R."/>
            <person name="Gladieux P."/>
            <person name="Hiltunen Thoren M."/>
            <person name="Johannesson H."/>
        </authorList>
    </citation>
    <scope>NUCLEOTIDE SEQUENCE</scope>
    <source>
        <strain evidence="3">CBS 731.68</strain>
    </source>
</reference>
<feature type="compositionally biased region" description="Basic and acidic residues" evidence="1">
    <location>
        <begin position="18"/>
        <end position="32"/>
    </location>
</feature>
<feature type="region of interest" description="Disordered" evidence="1">
    <location>
        <begin position="95"/>
        <end position="119"/>
    </location>
</feature>
<keyword evidence="4" id="KW-1185">Reference proteome</keyword>
<dbReference type="GeneID" id="87831653"/>
<dbReference type="EMBL" id="MU853237">
    <property type="protein sequence ID" value="KAK4120647.1"/>
    <property type="molecule type" value="Genomic_DNA"/>
</dbReference>